<evidence type="ECO:0000313" key="1">
    <source>
        <dbReference type="EMBL" id="KAI9173442.1"/>
    </source>
</evidence>
<reference evidence="1" key="2">
    <citation type="submission" date="2023-02" db="EMBL/GenBank/DDBJ databases">
        <authorList>
            <person name="Swenson N.G."/>
            <person name="Wegrzyn J.L."/>
            <person name="Mcevoy S.L."/>
        </authorList>
    </citation>
    <scope>NUCLEOTIDE SEQUENCE</scope>
    <source>
        <strain evidence="1">91603</strain>
        <tissue evidence="1">Leaf</tissue>
    </source>
</reference>
<reference evidence="1" key="1">
    <citation type="journal article" date="2022" name="Plant J.">
        <title>Strategies of tolerance reflected in two North American maple genomes.</title>
        <authorList>
            <person name="McEvoy S.L."/>
            <person name="Sezen U.U."/>
            <person name="Trouern-Trend A."/>
            <person name="McMahon S.M."/>
            <person name="Schaberg P.G."/>
            <person name="Yang J."/>
            <person name="Wegrzyn J.L."/>
            <person name="Swenson N.G."/>
        </authorList>
    </citation>
    <scope>NUCLEOTIDE SEQUENCE</scope>
    <source>
        <strain evidence="1">91603</strain>
    </source>
</reference>
<name>A0AAD5IPP0_ACENE</name>
<dbReference type="GO" id="GO:0005886">
    <property type="term" value="C:plasma membrane"/>
    <property type="evidence" value="ECO:0007669"/>
    <property type="project" value="TreeGrafter"/>
</dbReference>
<dbReference type="PANTHER" id="PTHR21068">
    <property type="entry name" value="SPARTIN"/>
    <property type="match status" value="1"/>
</dbReference>
<keyword evidence="2" id="KW-1185">Reference proteome</keyword>
<dbReference type="Proteomes" id="UP001064489">
    <property type="component" value="Chromosome 8"/>
</dbReference>
<protein>
    <submittedName>
        <fullName evidence="1">Uncharacterized protein</fullName>
    </submittedName>
</protein>
<evidence type="ECO:0000313" key="2">
    <source>
        <dbReference type="Proteomes" id="UP001064489"/>
    </source>
</evidence>
<dbReference type="InterPro" id="IPR045036">
    <property type="entry name" value="Spartin-like"/>
</dbReference>
<gene>
    <name evidence="1" type="ORF">LWI28_001447</name>
</gene>
<dbReference type="PANTHER" id="PTHR21068:SF50">
    <property type="entry name" value="PROTEIN EARLY-RESPONSIVE TO DEHYDRATION 7, CHLOROPLASTIC-LIKE ISOFORM X1"/>
    <property type="match status" value="1"/>
</dbReference>
<accession>A0AAD5IPP0</accession>
<dbReference type="EMBL" id="JAJSOW010000103">
    <property type="protein sequence ID" value="KAI9173442.1"/>
    <property type="molecule type" value="Genomic_DNA"/>
</dbReference>
<comment type="caution">
    <text evidence="1">The sequence shown here is derived from an EMBL/GenBank/DDBJ whole genome shotgun (WGS) entry which is preliminary data.</text>
</comment>
<proteinExistence type="predicted"/>
<dbReference type="AlphaFoldDB" id="A0AAD5IPP0"/>
<organism evidence="1 2">
    <name type="scientific">Acer negundo</name>
    <name type="common">Box elder</name>
    <dbReference type="NCBI Taxonomy" id="4023"/>
    <lineage>
        <taxon>Eukaryota</taxon>
        <taxon>Viridiplantae</taxon>
        <taxon>Streptophyta</taxon>
        <taxon>Embryophyta</taxon>
        <taxon>Tracheophyta</taxon>
        <taxon>Spermatophyta</taxon>
        <taxon>Magnoliopsida</taxon>
        <taxon>eudicotyledons</taxon>
        <taxon>Gunneridae</taxon>
        <taxon>Pentapetalae</taxon>
        <taxon>rosids</taxon>
        <taxon>malvids</taxon>
        <taxon>Sapindales</taxon>
        <taxon>Sapindaceae</taxon>
        <taxon>Hippocastanoideae</taxon>
        <taxon>Acereae</taxon>
        <taxon>Acer</taxon>
    </lineage>
</organism>
<sequence length="161" mass="18385">MNHEGLLPSIQVIQTNLRAHLEIFANLALGYMNFGKDLDTFLSLGVSFHLRKTPKIHTVVWHAYPPHWIKVNSYGLSKDNPDPATYGAVFRSYEEEKELVERSSEAYWTTLAPNVEDYNSSTARLIATGSWKLIRGFCGGDVTADRLRWGNEFLKRRMRPG</sequence>